<dbReference type="Proteomes" id="UP001145114">
    <property type="component" value="Unassembled WGS sequence"/>
</dbReference>
<evidence type="ECO:0000313" key="2">
    <source>
        <dbReference type="Proteomes" id="UP001145114"/>
    </source>
</evidence>
<evidence type="ECO:0000313" key="1">
    <source>
        <dbReference type="EMBL" id="KAJ1677712.1"/>
    </source>
</evidence>
<organism evidence="1 2">
    <name type="scientific">Spiromyces aspiralis</name>
    <dbReference type="NCBI Taxonomy" id="68401"/>
    <lineage>
        <taxon>Eukaryota</taxon>
        <taxon>Fungi</taxon>
        <taxon>Fungi incertae sedis</taxon>
        <taxon>Zoopagomycota</taxon>
        <taxon>Kickxellomycotina</taxon>
        <taxon>Kickxellomycetes</taxon>
        <taxon>Kickxellales</taxon>
        <taxon>Kickxellaceae</taxon>
        <taxon>Spiromyces</taxon>
    </lineage>
</organism>
<sequence length="509" mass="53860">MSLTVLEPPSSFGADIVLGNSQRFGVPMGNGGPHAAFFATTEVHKRRIPGRIVGVSRDANGDPAYRLALQTREQHIRREKASSNICTAQALLANMAAMYAVYHGPEGLRGIANRIHRYTAVLASAVRGAGHTVENPTFFDTLNIRVSDGNAKAVIDRALAAKVNLRPIDSEHVGVTLDEVVTRQELATLVDIFGGNPAVIEQLAAQAPATVADSNAVSASLVRKGDILTHPVFNRYHSETEMLRYITHLQTKDLSLANAMIPLGSCTMKLNATTQMLPVTWPEFGNVHPFAPESQKGGYHVLYRDLERDLAIITGMDATSLQPNSGAQGEYAGLRAIRGYQQAQGEGHRNVCLIPQSAHGTNPASAVMAGLKVVSIKCGEEGNLDLADLEAKAAKHSKDLSAIMITYPSTYGVFEDSVLRAIEIVHAHGGQVYMDGANLNAQIGLCNPGSMGADVCHINAHKTLAIPHGGGGPGMGPITVKAHLAPYLPGHVSVESAKAGTASAPAARA</sequence>
<comment type="caution">
    <text evidence="1">The sequence shown here is derived from an EMBL/GenBank/DDBJ whole genome shotgun (WGS) entry which is preliminary data.</text>
</comment>
<reference evidence="1" key="1">
    <citation type="submission" date="2022-06" db="EMBL/GenBank/DDBJ databases">
        <title>Phylogenomic reconstructions and comparative analyses of Kickxellomycotina fungi.</title>
        <authorList>
            <person name="Reynolds N.K."/>
            <person name="Stajich J.E."/>
            <person name="Barry K."/>
            <person name="Grigoriev I.V."/>
            <person name="Crous P."/>
            <person name="Smith M.E."/>
        </authorList>
    </citation>
    <scope>NUCLEOTIDE SEQUENCE</scope>
    <source>
        <strain evidence="1">RSA 2271</strain>
    </source>
</reference>
<accession>A0ACC1HR32</accession>
<dbReference type="EC" id="1.4.4.2" evidence="1"/>
<proteinExistence type="predicted"/>
<keyword evidence="2" id="KW-1185">Reference proteome</keyword>
<keyword evidence="1" id="KW-0560">Oxidoreductase</keyword>
<protein>
    <submittedName>
        <fullName evidence="1">Glycine decarboxylase subunit P</fullName>
        <ecNumber evidence="1">1.4.4.2</ecNumber>
    </submittedName>
</protein>
<name>A0ACC1HR32_9FUNG</name>
<gene>
    <name evidence="1" type="primary">GCV2_2</name>
    <name evidence="1" type="ORF">EV182_005588</name>
</gene>
<feature type="non-terminal residue" evidence="1">
    <location>
        <position position="509"/>
    </location>
</feature>
<dbReference type="EMBL" id="JAMZIH010002037">
    <property type="protein sequence ID" value="KAJ1677712.1"/>
    <property type="molecule type" value="Genomic_DNA"/>
</dbReference>